<proteinExistence type="predicted"/>
<evidence type="ECO:0000313" key="4">
    <source>
        <dbReference type="EMBL" id="SUU97830.1"/>
    </source>
</evidence>
<dbReference type="STRING" id="728.VY92_08685"/>
<evidence type="ECO:0000313" key="2">
    <source>
        <dbReference type="EMBL" id="RZN58744.1"/>
    </source>
</evidence>
<dbReference type="GO" id="GO:0005886">
    <property type="term" value="C:plasma membrane"/>
    <property type="evidence" value="ECO:0007669"/>
    <property type="project" value="TreeGrafter"/>
</dbReference>
<evidence type="ECO:0000313" key="6">
    <source>
        <dbReference type="Proteomes" id="UP000254620"/>
    </source>
</evidence>
<organism evidence="2 7">
    <name type="scientific">Avibacterium paragallinarum</name>
    <name type="common">Haemophilus gallinarum</name>
    <dbReference type="NCBI Taxonomy" id="728"/>
    <lineage>
        <taxon>Bacteria</taxon>
        <taxon>Pseudomonadati</taxon>
        <taxon>Pseudomonadota</taxon>
        <taxon>Gammaproteobacteria</taxon>
        <taxon>Pasteurellales</taxon>
        <taxon>Pasteurellaceae</taxon>
        <taxon>Avibacterium</taxon>
    </lineage>
</organism>
<dbReference type="GeneID" id="66255469"/>
<accession>A0A0F5EXZ8</accession>
<dbReference type="OrthoDB" id="5588650at2"/>
<gene>
    <name evidence="2" type="ORF">EIG79_07235</name>
    <name evidence="4" type="ORF">NCTC10926_01228</name>
    <name evidence="3" type="ORF">NCTC11296_01968</name>
</gene>
<dbReference type="Proteomes" id="UP000254620">
    <property type="component" value="Unassembled WGS sequence"/>
</dbReference>
<dbReference type="InterPro" id="IPR007360">
    <property type="entry name" value="SirB"/>
</dbReference>
<protein>
    <submittedName>
        <fullName evidence="3">Invasion gene expression up-regulator, SirB</fullName>
    </submittedName>
</protein>
<dbReference type="EMBL" id="UGHK01000002">
    <property type="protein sequence ID" value="STO72048.1"/>
    <property type="molecule type" value="Genomic_DNA"/>
</dbReference>
<evidence type="ECO:0000256" key="1">
    <source>
        <dbReference type="SAM" id="Phobius"/>
    </source>
</evidence>
<dbReference type="AlphaFoldDB" id="A0A0F5EXZ8"/>
<keyword evidence="1" id="KW-0812">Transmembrane</keyword>
<dbReference type="Pfam" id="PF04247">
    <property type="entry name" value="SirB"/>
    <property type="match status" value="1"/>
</dbReference>
<evidence type="ECO:0000313" key="3">
    <source>
        <dbReference type="EMBL" id="STO72048.1"/>
    </source>
</evidence>
<keyword evidence="1" id="KW-0472">Membrane</keyword>
<feature type="transmembrane region" description="Helical" evidence="1">
    <location>
        <begin position="95"/>
        <end position="114"/>
    </location>
</feature>
<reference evidence="5 6" key="1">
    <citation type="submission" date="2018-06" db="EMBL/GenBank/DDBJ databases">
        <authorList>
            <consortium name="Pathogen Informatics"/>
            <person name="Doyle S."/>
        </authorList>
    </citation>
    <scope>NUCLEOTIDE SEQUENCE [LARGE SCALE GENOMIC DNA]</scope>
    <source>
        <strain evidence="4 6">NCTC10926</strain>
        <strain evidence="3 5">NCTC11296</strain>
    </source>
</reference>
<keyword evidence="1" id="KW-1133">Transmembrane helix</keyword>
<dbReference type="EMBL" id="RQXS01000030">
    <property type="protein sequence ID" value="RZN58744.1"/>
    <property type="molecule type" value="Genomic_DNA"/>
</dbReference>
<name>A0A0F5EXZ8_AVIPA</name>
<dbReference type="RefSeq" id="WP_017805802.1">
    <property type="nucleotide sequence ID" value="NZ_CP050316.1"/>
</dbReference>
<feature type="transmembrane region" description="Helical" evidence="1">
    <location>
        <begin position="6"/>
        <end position="26"/>
    </location>
</feature>
<dbReference type="PANTHER" id="PTHR39594:SF1">
    <property type="entry name" value="PROTEIN YCHQ"/>
    <property type="match status" value="1"/>
</dbReference>
<dbReference type="eggNOG" id="COG3094">
    <property type="taxonomic scope" value="Bacteria"/>
</dbReference>
<dbReference type="PANTHER" id="PTHR39594">
    <property type="entry name" value="PROTEIN YCHQ"/>
    <property type="match status" value="1"/>
</dbReference>
<sequence length="115" mass="13252">MIFYAIYTHFFCAFISLGLFIIRALMQFAGKDWRAIKLLKILPHLSDTLLIVSGAILLFSLGIGFPWWIITKFALLISYIIFATKFFKQGSTNNLLLFLFALFSFISIIILGYFH</sequence>
<evidence type="ECO:0000313" key="7">
    <source>
        <dbReference type="Proteomes" id="UP000294229"/>
    </source>
</evidence>
<dbReference type="Proteomes" id="UP000294229">
    <property type="component" value="Unassembled WGS sequence"/>
</dbReference>
<dbReference type="PIRSF" id="PIRSF005610">
    <property type="entry name" value="SirB"/>
    <property type="match status" value="1"/>
</dbReference>
<dbReference type="Proteomes" id="UP000254465">
    <property type="component" value="Unassembled WGS sequence"/>
</dbReference>
<reference evidence="2 7" key="2">
    <citation type="submission" date="2018-11" db="EMBL/GenBank/DDBJ databases">
        <title>Sequencing Av. paragallinarum serogroups.</title>
        <authorList>
            <person name="Hellmuth J.E."/>
            <person name="Boucher C.E."/>
            <person name="Cason E.D."/>
        </authorList>
    </citation>
    <scope>NUCLEOTIDE SEQUENCE [LARGE SCALE GENOMIC DNA]</scope>
    <source>
        <strain evidence="2 7">SA-3</strain>
    </source>
</reference>
<dbReference type="EMBL" id="UFSW01000001">
    <property type="protein sequence ID" value="SUU97830.1"/>
    <property type="molecule type" value="Genomic_DNA"/>
</dbReference>
<evidence type="ECO:0000313" key="5">
    <source>
        <dbReference type="Proteomes" id="UP000254465"/>
    </source>
</evidence>